<gene>
    <name evidence="3" type="ORF">ZOSMA_146G00380</name>
</gene>
<dbReference type="Gene3D" id="1.10.287.110">
    <property type="entry name" value="DnaJ domain"/>
    <property type="match status" value="1"/>
</dbReference>
<organism evidence="3 4">
    <name type="scientific">Zostera marina</name>
    <name type="common">Eelgrass</name>
    <dbReference type="NCBI Taxonomy" id="29655"/>
    <lineage>
        <taxon>Eukaryota</taxon>
        <taxon>Viridiplantae</taxon>
        <taxon>Streptophyta</taxon>
        <taxon>Embryophyta</taxon>
        <taxon>Tracheophyta</taxon>
        <taxon>Spermatophyta</taxon>
        <taxon>Magnoliopsida</taxon>
        <taxon>Liliopsida</taxon>
        <taxon>Zosteraceae</taxon>
        <taxon>Zostera</taxon>
    </lineage>
</organism>
<dbReference type="InterPro" id="IPR036869">
    <property type="entry name" value="J_dom_sf"/>
</dbReference>
<dbReference type="PANTHER" id="PTHR45376">
    <property type="entry name" value="CHAPERONE DNAJ-DOMAIN SUPERFAMILY PROTEIN-RELATED"/>
    <property type="match status" value="1"/>
</dbReference>
<dbReference type="PROSITE" id="PS50076">
    <property type="entry name" value="DNAJ_2"/>
    <property type="match status" value="1"/>
</dbReference>
<dbReference type="PANTHER" id="PTHR45376:SF5">
    <property type="entry name" value="CHAPERONE DNAJ-DOMAIN SUPERFAMILY PROTEIN"/>
    <property type="match status" value="1"/>
</dbReference>
<dbReference type="STRING" id="29655.A0A0K9PZ94"/>
<feature type="domain" description="J" evidence="2">
    <location>
        <begin position="237"/>
        <end position="298"/>
    </location>
</feature>
<sequence length="300" mass="34244">MRRSVSKLQIPTVYARCLYLNNFHSTPSSSAQRKGKFDCDKNERKYGHQSKVHNAKYVVRRKRADTKQALNDFLLKGFVKSGSCTHREDWGASWDDVDAHINNNSSRCKRYNKQKQTPKNSKSNKKTGKKKLRFASDDDDDRDCAKTFEVNFGDKCYSWSFRSPKGFGFRSSSTPGFEFKDKSNWTSGGGEPWSNTQKEQAWNSTNYRKGAWDNESDFEDDDDDNDNYTLKKEGSCSHRIMLGLPSTGPLQMDAIKMAFRASALKWHPDKHQGDSQTMASEKFKSCVEAYKSLSDAFGAT</sequence>
<comment type="caution">
    <text evidence="3">The sequence shown here is derived from an EMBL/GenBank/DDBJ whole genome shotgun (WGS) entry which is preliminary data.</text>
</comment>
<feature type="region of interest" description="Disordered" evidence="1">
    <location>
        <begin position="180"/>
        <end position="201"/>
    </location>
</feature>
<dbReference type="CDD" id="cd06257">
    <property type="entry name" value="DnaJ"/>
    <property type="match status" value="1"/>
</dbReference>
<dbReference type="OrthoDB" id="10250354at2759"/>
<dbReference type="OMA" id="HATFGNR"/>
<evidence type="ECO:0000313" key="3">
    <source>
        <dbReference type="EMBL" id="KMZ73562.1"/>
    </source>
</evidence>
<name>A0A0K9PZ94_ZOSMR</name>
<accession>A0A0K9PZ94</accession>
<feature type="compositionally biased region" description="Basic residues" evidence="1">
    <location>
        <begin position="122"/>
        <end position="133"/>
    </location>
</feature>
<dbReference type="InterPro" id="IPR001623">
    <property type="entry name" value="DnaJ_domain"/>
</dbReference>
<dbReference type="Proteomes" id="UP000036987">
    <property type="component" value="Unassembled WGS sequence"/>
</dbReference>
<evidence type="ECO:0000313" key="4">
    <source>
        <dbReference type="Proteomes" id="UP000036987"/>
    </source>
</evidence>
<evidence type="ECO:0000256" key="1">
    <source>
        <dbReference type="SAM" id="MobiDB-lite"/>
    </source>
</evidence>
<dbReference type="PRINTS" id="PR00625">
    <property type="entry name" value="JDOMAIN"/>
</dbReference>
<dbReference type="Pfam" id="PF00226">
    <property type="entry name" value="DnaJ"/>
    <property type="match status" value="1"/>
</dbReference>
<dbReference type="EMBL" id="LFYR01000569">
    <property type="protein sequence ID" value="KMZ73562.1"/>
    <property type="molecule type" value="Genomic_DNA"/>
</dbReference>
<reference evidence="4" key="1">
    <citation type="journal article" date="2016" name="Nature">
        <title>The genome of the seagrass Zostera marina reveals angiosperm adaptation to the sea.</title>
        <authorList>
            <person name="Olsen J.L."/>
            <person name="Rouze P."/>
            <person name="Verhelst B."/>
            <person name="Lin Y.-C."/>
            <person name="Bayer T."/>
            <person name="Collen J."/>
            <person name="Dattolo E."/>
            <person name="De Paoli E."/>
            <person name="Dittami S."/>
            <person name="Maumus F."/>
            <person name="Michel G."/>
            <person name="Kersting A."/>
            <person name="Lauritano C."/>
            <person name="Lohaus R."/>
            <person name="Toepel M."/>
            <person name="Tonon T."/>
            <person name="Vanneste K."/>
            <person name="Amirebrahimi M."/>
            <person name="Brakel J."/>
            <person name="Bostroem C."/>
            <person name="Chovatia M."/>
            <person name="Grimwood J."/>
            <person name="Jenkins J.W."/>
            <person name="Jueterbock A."/>
            <person name="Mraz A."/>
            <person name="Stam W.T."/>
            <person name="Tice H."/>
            <person name="Bornberg-Bauer E."/>
            <person name="Green P.J."/>
            <person name="Pearson G.A."/>
            <person name="Procaccini G."/>
            <person name="Duarte C.M."/>
            <person name="Schmutz J."/>
            <person name="Reusch T.B.H."/>
            <person name="Van de Peer Y."/>
        </authorList>
    </citation>
    <scope>NUCLEOTIDE SEQUENCE [LARGE SCALE GENOMIC DNA]</scope>
    <source>
        <strain evidence="4">cv. Finnish</strain>
    </source>
</reference>
<dbReference type="SMART" id="SM00271">
    <property type="entry name" value="DnaJ"/>
    <property type="match status" value="1"/>
</dbReference>
<dbReference type="AlphaFoldDB" id="A0A0K9PZ94"/>
<dbReference type="SUPFAM" id="SSF46565">
    <property type="entry name" value="Chaperone J-domain"/>
    <property type="match status" value="1"/>
</dbReference>
<feature type="region of interest" description="Disordered" evidence="1">
    <location>
        <begin position="110"/>
        <end position="140"/>
    </location>
</feature>
<proteinExistence type="predicted"/>
<keyword evidence="4" id="KW-1185">Reference proteome</keyword>
<evidence type="ECO:0000259" key="2">
    <source>
        <dbReference type="PROSITE" id="PS50076"/>
    </source>
</evidence>
<dbReference type="GO" id="GO:0005783">
    <property type="term" value="C:endoplasmic reticulum"/>
    <property type="evidence" value="ECO:0007669"/>
    <property type="project" value="UniProtKB-ARBA"/>
</dbReference>
<protein>
    <recommendedName>
        <fullName evidence="2">J domain-containing protein</fullName>
    </recommendedName>
</protein>